<comment type="cofactor">
    <cofactor evidence="1">
        <name>[4Fe-4S] cluster</name>
        <dbReference type="ChEBI" id="CHEBI:49883"/>
    </cofactor>
</comment>
<dbReference type="Proteomes" id="UP000713904">
    <property type="component" value="Unassembled WGS sequence"/>
</dbReference>
<dbReference type="InterPro" id="IPR036094">
    <property type="entry name" value="NadA_sf"/>
</dbReference>
<evidence type="ECO:0000256" key="3">
    <source>
        <dbReference type="ARBA" id="ARBA00012669"/>
    </source>
</evidence>
<evidence type="ECO:0000313" key="11">
    <source>
        <dbReference type="EMBL" id="MBC2575155.1"/>
    </source>
</evidence>
<proteinExistence type="predicted"/>
<keyword evidence="9" id="KW-0411">Iron-sulfur</keyword>
<dbReference type="EMBL" id="JABGBW010000001">
    <property type="protein sequence ID" value="MBC2575155.1"/>
    <property type="molecule type" value="Genomic_DNA"/>
</dbReference>
<dbReference type="PANTHER" id="PTHR30573">
    <property type="entry name" value="QUINOLINATE SYNTHETASE A"/>
    <property type="match status" value="1"/>
</dbReference>
<protein>
    <recommendedName>
        <fullName evidence="3 10">Quinolinate synthase</fullName>
        <ecNumber evidence="3 10">2.5.1.72</ecNumber>
    </recommendedName>
</protein>
<dbReference type="NCBIfam" id="TIGR00550">
    <property type="entry name" value="nadA"/>
    <property type="match status" value="1"/>
</dbReference>
<keyword evidence="5" id="KW-0662">Pyridine nucleotide biosynthesis</keyword>
<evidence type="ECO:0000256" key="1">
    <source>
        <dbReference type="ARBA" id="ARBA00001966"/>
    </source>
</evidence>
<gene>
    <name evidence="11" type="primary">nadA</name>
    <name evidence="11" type="ORF">HLB29_00455</name>
</gene>
<evidence type="ECO:0000256" key="5">
    <source>
        <dbReference type="ARBA" id="ARBA00022642"/>
    </source>
</evidence>
<keyword evidence="7" id="KW-0479">Metal-binding</keyword>
<dbReference type="PANTHER" id="PTHR30573:SF0">
    <property type="entry name" value="QUINOLINATE SYNTHASE, CHLOROPLASTIC"/>
    <property type="match status" value="1"/>
</dbReference>
<accession>A0ABR6TIL7</accession>
<evidence type="ECO:0000256" key="2">
    <source>
        <dbReference type="ARBA" id="ARBA00005065"/>
    </source>
</evidence>
<reference evidence="11 12" key="1">
    <citation type="submission" date="2020-05" db="EMBL/GenBank/DDBJ databases">
        <title>Draft genome of xy-202 and genomic insight in genome of the genus Peptostreptococcus.</title>
        <authorList>
            <person name="Zhang Z."/>
        </authorList>
    </citation>
    <scope>NUCLEOTIDE SEQUENCE [LARGE SCALE GENOMIC DNA]</scope>
    <source>
        <strain evidence="11 12">DSM 27025</strain>
    </source>
</reference>
<dbReference type="NCBIfam" id="NF006878">
    <property type="entry name" value="PRK09375.1-2"/>
    <property type="match status" value="1"/>
</dbReference>
<evidence type="ECO:0000256" key="6">
    <source>
        <dbReference type="ARBA" id="ARBA00022679"/>
    </source>
</evidence>
<evidence type="ECO:0000313" key="12">
    <source>
        <dbReference type="Proteomes" id="UP000713904"/>
    </source>
</evidence>
<evidence type="ECO:0000256" key="8">
    <source>
        <dbReference type="ARBA" id="ARBA00023004"/>
    </source>
</evidence>
<keyword evidence="6" id="KW-0808">Transferase</keyword>
<evidence type="ECO:0000256" key="7">
    <source>
        <dbReference type="ARBA" id="ARBA00022723"/>
    </source>
</evidence>
<dbReference type="EC" id="2.5.1.72" evidence="3 10"/>
<dbReference type="InterPro" id="IPR003473">
    <property type="entry name" value="NadA"/>
</dbReference>
<sequence>MRDRIKELKQNEDAIILAHYYVDGEIQKIADYVGDSFYLAQVAKKLNNRTIVIAGVYFMGESVKILNPDKTVRMVDIKADCPMAHMVTVEKIKEMREKYEDLAVVCYINSTAEIKSHCDICVTSSNAVNIVSQLKEKNIFFVPDQNLGAYVARFVKEKNIILNDGYCPVHNKIRANELEDLKIKYKKAKVLCHPECREEVLALSDYIGSTKGIIQEVGKYKDENEFIIVTEEGISSELFSKYPTKKFYYLNDFVCDDMKMPTLEKLESTLKNKENEIFVDEDIAKKALVALDRMLELGVK</sequence>
<dbReference type="Gene3D" id="3.40.50.10800">
    <property type="entry name" value="NadA-like"/>
    <property type="match status" value="3"/>
</dbReference>
<comment type="pathway">
    <text evidence="2">Cofactor biosynthesis; NAD(+) biosynthesis; quinolinate from iminoaspartate: step 1/1.</text>
</comment>
<dbReference type="Pfam" id="PF02445">
    <property type="entry name" value="NadA"/>
    <property type="match status" value="1"/>
</dbReference>
<evidence type="ECO:0000256" key="10">
    <source>
        <dbReference type="NCBIfam" id="TIGR00550"/>
    </source>
</evidence>
<organism evidence="11 12">
    <name type="scientific">Peptostreptococcus canis</name>
    <dbReference type="NCBI Taxonomy" id="1159213"/>
    <lineage>
        <taxon>Bacteria</taxon>
        <taxon>Bacillati</taxon>
        <taxon>Bacillota</taxon>
        <taxon>Clostridia</taxon>
        <taxon>Peptostreptococcales</taxon>
        <taxon>Peptostreptococcaceae</taxon>
        <taxon>Peptostreptococcus</taxon>
    </lineage>
</organism>
<keyword evidence="8" id="KW-0408">Iron</keyword>
<keyword evidence="4" id="KW-0004">4Fe-4S</keyword>
<comment type="caution">
    <text evidence="11">The sequence shown here is derived from an EMBL/GenBank/DDBJ whole genome shotgun (WGS) entry which is preliminary data.</text>
</comment>
<evidence type="ECO:0000256" key="4">
    <source>
        <dbReference type="ARBA" id="ARBA00022485"/>
    </source>
</evidence>
<name>A0ABR6TIL7_9FIRM</name>
<keyword evidence="12" id="KW-1185">Reference proteome</keyword>
<evidence type="ECO:0000256" key="9">
    <source>
        <dbReference type="ARBA" id="ARBA00023014"/>
    </source>
</evidence>
<dbReference type="SUPFAM" id="SSF142754">
    <property type="entry name" value="NadA-like"/>
    <property type="match status" value="1"/>
</dbReference>